<dbReference type="PANTHER" id="PTHR33529:SF2">
    <property type="entry name" value="LIPOPOLYSACCHARIDE EXPORT SYSTEM PERMEASE PROTEIN LPTG"/>
    <property type="match status" value="1"/>
</dbReference>
<dbReference type="GO" id="GO:0055085">
    <property type="term" value="P:transmembrane transport"/>
    <property type="evidence" value="ECO:0007669"/>
    <property type="project" value="InterPro"/>
</dbReference>
<comment type="function">
    <text evidence="1">Part of the ABC transporter complex LptBFG involved in the translocation of lipopolysaccharide (LPS) from the inner membrane to the outer membrane.</text>
</comment>
<keyword evidence="7 9" id="KW-0472">Membrane</keyword>
<dbReference type="EMBL" id="CP000733">
    <property type="protein sequence ID" value="ABS78508.1"/>
    <property type="molecule type" value="Genomic_DNA"/>
</dbReference>
<keyword evidence="4" id="KW-1003">Cell membrane</keyword>
<evidence type="ECO:0000256" key="3">
    <source>
        <dbReference type="ARBA" id="ARBA00007725"/>
    </source>
</evidence>
<dbReference type="KEGG" id="cbd:CBUD_0876"/>
<dbReference type="Pfam" id="PF03739">
    <property type="entry name" value="LptF_LptG"/>
    <property type="match status" value="1"/>
</dbReference>
<evidence type="ECO:0000256" key="6">
    <source>
        <dbReference type="ARBA" id="ARBA00022989"/>
    </source>
</evidence>
<name>A9KFG6_COXBN</name>
<comment type="subunit">
    <text evidence="8">Component of the lipopolysaccharide transport and assembly complex. The LptBFG transporter is composed of two ATP-binding proteins (LptB) and two transmembrane proteins (LptF and LptG).</text>
</comment>
<evidence type="ECO:0000256" key="9">
    <source>
        <dbReference type="SAM" id="Phobius"/>
    </source>
</evidence>
<dbReference type="Proteomes" id="UP000008555">
    <property type="component" value="Chromosome"/>
</dbReference>
<feature type="transmembrane region" description="Helical" evidence="9">
    <location>
        <begin position="93"/>
        <end position="117"/>
    </location>
</feature>
<feature type="transmembrane region" description="Helical" evidence="9">
    <location>
        <begin position="61"/>
        <end position="81"/>
    </location>
</feature>
<dbReference type="PANTHER" id="PTHR33529">
    <property type="entry name" value="SLR0882 PROTEIN-RELATED"/>
    <property type="match status" value="1"/>
</dbReference>
<feature type="transmembrane region" description="Helical" evidence="9">
    <location>
        <begin position="332"/>
        <end position="352"/>
    </location>
</feature>
<organism evidence="10 11">
    <name type="scientific">Coxiella burnetii (strain Dugway 5J108-111)</name>
    <dbReference type="NCBI Taxonomy" id="434922"/>
    <lineage>
        <taxon>Bacteria</taxon>
        <taxon>Pseudomonadati</taxon>
        <taxon>Pseudomonadota</taxon>
        <taxon>Gammaproteobacteria</taxon>
        <taxon>Legionellales</taxon>
        <taxon>Coxiellaceae</taxon>
        <taxon>Coxiella</taxon>
    </lineage>
</organism>
<dbReference type="HOGENOM" id="CLU_028799_1_1_6"/>
<evidence type="ECO:0000256" key="7">
    <source>
        <dbReference type="ARBA" id="ARBA00023136"/>
    </source>
</evidence>
<dbReference type="InterPro" id="IPR005495">
    <property type="entry name" value="LptG/LptF_permease"/>
</dbReference>
<keyword evidence="5 9" id="KW-0812">Transmembrane</keyword>
<evidence type="ECO:0000313" key="10">
    <source>
        <dbReference type="EMBL" id="ABS78508.1"/>
    </source>
</evidence>
<feature type="transmembrane region" description="Helical" evidence="9">
    <location>
        <begin position="273"/>
        <end position="294"/>
    </location>
</feature>
<dbReference type="InterPro" id="IPR030923">
    <property type="entry name" value="LptG"/>
</dbReference>
<reference evidence="10 11" key="1">
    <citation type="journal article" date="2009" name="Infect. Immun.">
        <title>Comparative genomics reveal extensive transposon-mediated genomic plasticity and diversity among potential effector proteins within the genus Coxiella.</title>
        <authorList>
            <person name="Beare P.A."/>
            <person name="Unsworth N."/>
            <person name="Andoh M."/>
            <person name="Voth D.E."/>
            <person name="Omsland A."/>
            <person name="Gilk S.D."/>
            <person name="Williams K.P."/>
            <person name="Sobral B.W."/>
            <person name="Kupko J.J.III."/>
            <person name="Porcella S.F."/>
            <person name="Samuel J.E."/>
            <person name="Heinzen R.A."/>
        </authorList>
    </citation>
    <scope>NUCLEOTIDE SEQUENCE [LARGE SCALE GENOMIC DNA]</scope>
    <source>
        <strain evidence="10 11">Dugway 5J108-111</strain>
    </source>
</reference>
<dbReference type="GO" id="GO:0043190">
    <property type="term" value="C:ATP-binding cassette (ABC) transporter complex"/>
    <property type="evidence" value="ECO:0007669"/>
    <property type="project" value="InterPro"/>
</dbReference>
<evidence type="ECO:0000256" key="1">
    <source>
        <dbReference type="ARBA" id="ARBA00002265"/>
    </source>
</evidence>
<gene>
    <name evidence="10" type="ordered locus">CBUD_0876</name>
</gene>
<feature type="transmembrane region" description="Helical" evidence="9">
    <location>
        <begin position="6"/>
        <end position="24"/>
    </location>
</feature>
<evidence type="ECO:0000313" key="11">
    <source>
        <dbReference type="Proteomes" id="UP000008555"/>
    </source>
</evidence>
<evidence type="ECO:0000256" key="8">
    <source>
        <dbReference type="ARBA" id="ARBA00026081"/>
    </source>
</evidence>
<proteinExistence type="inferred from homology"/>
<feature type="transmembrane region" description="Helical" evidence="9">
    <location>
        <begin position="301"/>
        <end position="320"/>
    </location>
</feature>
<evidence type="ECO:0000256" key="2">
    <source>
        <dbReference type="ARBA" id="ARBA00004651"/>
    </source>
</evidence>
<keyword evidence="6 9" id="KW-1133">Transmembrane helix</keyword>
<dbReference type="NCBIfam" id="TIGR04408">
    <property type="entry name" value="LptG_lptG"/>
    <property type="match status" value="1"/>
</dbReference>
<evidence type="ECO:0000256" key="4">
    <source>
        <dbReference type="ARBA" id="ARBA00022475"/>
    </source>
</evidence>
<dbReference type="RefSeq" id="WP_011996802.1">
    <property type="nucleotide sequence ID" value="NC_009727.1"/>
</dbReference>
<protein>
    <submittedName>
        <fullName evidence="10">Hypothetical membrane spanning protein</fullName>
    </submittedName>
</protein>
<comment type="similarity">
    <text evidence="3">Belongs to the LptF/LptG family.</text>
</comment>
<accession>A9KFG6</accession>
<sequence>MPLLNRYIRNAIITATALVMLVLLGIEMFMEFIGQLSQIGLVHYGLGQAFLYVLTQLPSDLYQLFPMAGFLGCLIGLGRLASSSELMVMRTAGVSIAGVTWAVVKAALLMMVAMTFIGEVIAPQIEASGEETKLTALSKAVGYKALGDVWLHGAQSFIHIGSVDAKNKISEVSQFFINNKHQLLSAVYAPKGEYVKGHWILYNVKQTQFTPNRTTEKKIAKFPLTIVFNPDHLQQGRKMVDRQSIVGLYHTIRYRQQAGLQTSRYVFAFWQRFIQPLTTVVMICLGVPFIFGSLRQASMGLRILTGIVIGFAFYMLNQFFGPFAMVYQIPPIFAALMPTVLFAVGCVILLRYSRR</sequence>
<dbReference type="GO" id="GO:0015920">
    <property type="term" value="P:lipopolysaccharide transport"/>
    <property type="evidence" value="ECO:0007669"/>
    <property type="project" value="TreeGrafter"/>
</dbReference>
<evidence type="ECO:0000256" key="5">
    <source>
        <dbReference type="ARBA" id="ARBA00022692"/>
    </source>
</evidence>
<dbReference type="AlphaFoldDB" id="A9KFG6"/>
<comment type="subcellular location">
    <subcellularLocation>
        <location evidence="2">Cell membrane</location>
        <topology evidence="2">Multi-pass membrane protein</topology>
    </subcellularLocation>
</comment>